<reference evidence="1 2" key="1">
    <citation type="submission" date="2019-09" db="EMBL/GenBank/DDBJ databases">
        <title>Taxonomic organization of the family Brucellaceae based on a phylogenomic approach.</title>
        <authorList>
            <person name="Leclercq S."/>
            <person name="Cloeckaert A."/>
            <person name="Zygmunt M.S."/>
        </authorList>
    </citation>
    <scope>NUCLEOTIDE SEQUENCE [LARGE SCALE GENOMIC DNA]</scope>
    <source>
        <strain evidence="1 2">LMG 3313</strain>
    </source>
</reference>
<protein>
    <recommendedName>
        <fullName evidence="3">HEPN domain-containing protein</fullName>
    </recommendedName>
</protein>
<gene>
    <name evidence="1" type="ORF">F9L04_06815</name>
</gene>
<sequence>MRRDDLHALASAKIRDAGLLLMHSRWSNAYYLAGYSIELGLKACISRQVSADTIPDKAILTGIHTHNFGQLIGLAGLKVDLANHQRDDPQFAANWAIVNEWTPDARYKTATHVEAQLIISAIADEDHGVLAWIRTYW</sequence>
<dbReference type="Proteomes" id="UP000481876">
    <property type="component" value="Unassembled WGS sequence"/>
</dbReference>
<accession>A0A6L3Z915</accession>
<dbReference type="RefSeq" id="WP_151663282.1">
    <property type="nucleotide sequence ID" value="NZ_CP103346.1"/>
</dbReference>
<comment type="caution">
    <text evidence="1">The sequence shown here is derived from an EMBL/GenBank/DDBJ whole genome shotgun (WGS) entry which is preliminary data.</text>
</comment>
<evidence type="ECO:0000313" key="1">
    <source>
        <dbReference type="EMBL" id="KAB2772427.1"/>
    </source>
</evidence>
<dbReference type="EMBL" id="WBWS01000005">
    <property type="protein sequence ID" value="KAB2772427.1"/>
    <property type="molecule type" value="Genomic_DNA"/>
</dbReference>
<evidence type="ECO:0008006" key="3">
    <source>
        <dbReference type="Google" id="ProtNLM"/>
    </source>
</evidence>
<name>A0A6L3Z915_BRUAN</name>
<evidence type="ECO:0000313" key="2">
    <source>
        <dbReference type="Proteomes" id="UP000481876"/>
    </source>
</evidence>
<proteinExistence type="predicted"/>
<dbReference type="AlphaFoldDB" id="A0A6L3Z915"/>
<organism evidence="1 2">
    <name type="scientific">Brucella anthropi</name>
    <name type="common">Ochrobactrum anthropi</name>
    <dbReference type="NCBI Taxonomy" id="529"/>
    <lineage>
        <taxon>Bacteria</taxon>
        <taxon>Pseudomonadati</taxon>
        <taxon>Pseudomonadota</taxon>
        <taxon>Alphaproteobacteria</taxon>
        <taxon>Hyphomicrobiales</taxon>
        <taxon>Brucellaceae</taxon>
        <taxon>Brucella/Ochrobactrum group</taxon>
        <taxon>Brucella</taxon>
    </lineage>
</organism>